<evidence type="ECO:0000313" key="1">
    <source>
        <dbReference type="EMBL" id="GAA3568577.1"/>
    </source>
</evidence>
<sequence>MYTRTTACPGTSGPVWLRLPDEEMTTTNLILYLIVRGATITLD</sequence>
<reference evidence="2" key="1">
    <citation type="journal article" date="2019" name="Int. J. Syst. Evol. Microbiol.">
        <title>The Global Catalogue of Microorganisms (GCM) 10K type strain sequencing project: providing services to taxonomists for standard genome sequencing and annotation.</title>
        <authorList>
            <consortium name="The Broad Institute Genomics Platform"/>
            <consortium name="The Broad Institute Genome Sequencing Center for Infectious Disease"/>
            <person name="Wu L."/>
            <person name="Ma J."/>
        </authorList>
    </citation>
    <scope>NUCLEOTIDE SEQUENCE [LARGE SCALE GENOMIC DNA]</scope>
    <source>
        <strain evidence="2">JCM 17326</strain>
    </source>
</reference>
<dbReference type="Proteomes" id="UP001500630">
    <property type="component" value="Unassembled WGS sequence"/>
</dbReference>
<name>A0ABP6XQU5_9ACTN</name>
<protein>
    <submittedName>
        <fullName evidence="1">Uncharacterized protein</fullName>
    </submittedName>
</protein>
<accession>A0ABP6XQU5</accession>
<organism evidence="1 2">
    <name type="scientific">Nonomuraea rosea</name>
    <dbReference type="NCBI Taxonomy" id="638574"/>
    <lineage>
        <taxon>Bacteria</taxon>
        <taxon>Bacillati</taxon>
        <taxon>Actinomycetota</taxon>
        <taxon>Actinomycetes</taxon>
        <taxon>Streptosporangiales</taxon>
        <taxon>Streptosporangiaceae</taxon>
        <taxon>Nonomuraea</taxon>
    </lineage>
</organism>
<dbReference type="EMBL" id="BAABDQ010000013">
    <property type="protein sequence ID" value="GAA3568577.1"/>
    <property type="molecule type" value="Genomic_DNA"/>
</dbReference>
<proteinExistence type="predicted"/>
<keyword evidence="2" id="KW-1185">Reference proteome</keyword>
<comment type="caution">
    <text evidence="1">The sequence shown here is derived from an EMBL/GenBank/DDBJ whole genome shotgun (WGS) entry which is preliminary data.</text>
</comment>
<gene>
    <name evidence="1" type="ORF">GCM10022419_056710</name>
</gene>
<evidence type="ECO:0000313" key="2">
    <source>
        <dbReference type="Proteomes" id="UP001500630"/>
    </source>
</evidence>